<sequence length="355" mass="41673">MSQTSNHNLTLFVFISRLFTYTYRMEVVSNSSLNKYETIINEINDEHEKSDHLNDQLKRENNNLILYNLIRSTAISKLCYLNVQIFNNLVDLYDLYGSELDKNALQEVYNKYCKYYVVEVYVTKHLVQKLTASDRLILSIQGDDLYTSKSLQLTHDAQTILEVFPVDASITNCIVDAFLVNMETSVVFKLDFVHIDVSYHFDKYNRKSENKVHHILQLSGLYNEQINASILKNCSISYEMQSLIDRRIFIEILMQNAYHNLSSMLSDKDDTDKSDFAINMDSGFWKIELTHNRNNRIKIKGNYLDVWRLKRYFFDLFYQKFGNTGETFRPFKIDEGLLSNLEGAVNIYNKLRLST</sequence>
<keyword evidence="1" id="KW-0732">Signal</keyword>
<keyword evidence="3" id="KW-1185">Reference proteome</keyword>
<feature type="chain" id="PRO_5040434789" evidence="1">
    <location>
        <begin position="25"/>
        <end position="355"/>
    </location>
</feature>
<accession>A0A9N9TKM0</accession>
<dbReference type="AlphaFoldDB" id="A0A9N9TKM0"/>
<dbReference type="EMBL" id="OU900108">
    <property type="protein sequence ID" value="CAG9858090.1"/>
    <property type="molecule type" value="Genomic_DNA"/>
</dbReference>
<feature type="signal peptide" evidence="1">
    <location>
        <begin position="1"/>
        <end position="24"/>
    </location>
</feature>
<protein>
    <submittedName>
        <fullName evidence="2">Uncharacterized protein</fullName>
    </submittedName>
</protein>
<evidence type="ECO:0000313" key="3">
    <source>
        <dbReference type="Proteomes" id="UP001153712"/>
    </source>
</evidence>
<organism evidence="2 3">
    <name type="scientific">Phyllotreta striolata</name>
    <name type="common">Striped flea beetle</name>
    <name type="synonym">Crioceris striolata</name>
    <dbReference type="NCBI Taxonomy" id="444603"/>
    <lineage>
        <taxon>Eukaryota</taxon>
        <taxon>Metazoa</taxon>
        <taxon>Ecdysozoa</taxon>
        <taxon>Arthropoda</taxon>
        <taxon>Hexapoda</taxon>
        <taxon>Insecta</taxon>
        <taxon>Pterygota</taxon>
        <taxon>Neoptera</taxon>
        <taxon>Endopterygota</taxon>
        <taxon>Coleoptera</taxon>
        <taxon>Polyphaga</taxon>
        <taxon>Cucujiformia</taxon>
        <taxon>Chrysomeloidea</taxon>
        <taxon>Chrysomelidae</taxon>
        <taxon>Galerucinae</taxon>
        <taxon>Alticini</taxon>
        <taxon>Phyllotreta</taxon>
    </lineage>
</organism>
<reference evidence="2" key="1">
    <citation type="submission" date="2022-01" db="EMBL/GenBank/DDBJ databases">
        <authorList>
            <person name="King R."/>
        </authorList>
    </citation>
    <scope>NUCLEOTIDE SEQUENCE</scope>
</reference>
<proteinExistence type="predicted"/>
<dbReference type="OrthoDB" id="6679211at2759"/>
<evidence type="ECO:0000313" key="2">
    <source>
        <dbReference type="EMBL" id="CAG9858090.1"/>
    </source>
</evidence>
<gene>
    <name evidence="2" type="ORF">PHYEVI_LOCUS4481</name>
</gene>
<name>A0A9N9TKM0_PHYSR</name>
<dbReference type="Proteomes" id="UP001153712">
    <property type="component" value="Chromosome 15"/>
</dbReference>
<evidence type="ECO:0000256" key="1">
    <source>
        <dbReference type="SAM" id="SignalP"/>
    </source>
</evidence>